<dbReference type="EC" id="1.11.2.4" evidence="9"/>
<feature type="binding site" description="axial binding residue" evidence="8">
    <location>
        <position position="367"/>
    </location>
    <ligand>
        <name>heme</name>
        <dbReference type="ChEBI" id="CHEBI:30413"/>
    </ligand>
    <ligandPart>
        <name>Fe</name>
        <dbReference type="ChEBI" id="CHEBI:18248"/>
    </ligandPart>
</feature>
<dbReference type="SUPFAM" id="SSF48264">
    <property type="entry name" value="Cytochrome P450"/>
    <property type="match status" value="1"/>
</dbReference>
<accession>A0A7W7U9M1</accession>
<keyword evidence="10" id="KW-1185">Reference proteome</keyword>
<evidence type="ECO:0000256" key="6">
    <source>
        <dbReference type="ARBA" id="ARBA00023004"/>
    </source>
</evidence>
<evidence type="ECO:0000256" key="1">
    <source>
        <dbReference type="ARBA" id="ARBA00001971"/>
    </source>
</evidence>
<comment type="cofactor">
    <cofactor evidence="1 8">
        <name>heme</name>
        <dbReference type="ChEBI" id="CHEBI:30413"/>
    </cofactor>
</comment>
<comment type="similarity">
    <text evidence="2">Belongs to the cytochrome P450 family.</text>
</comment>
<dbReference type="RefSeq" id="WP_181924805.1">
    <property type="nucleotide sequence ID" value="NZ_JACHJY010000014.1"/>
</dbReference>
<proteinExistence type="inferred from homology"/>
<dbReference type="GO" id="GO:0020037">
    <property type="term" value="F:heme binding"/>
    <property type="evidence" value="ECO:0007669"/>
    <property type="project" value="InterPro"/>
</dbReference>
<dbReference type="PRINTS" id="PR00463">
    <property type="entry name" value="EP450I"/>
</dbReference>
<dbReference type="GO" id="GO:0016705">
    <property type="term" value="F:oxidoreductase activity, acting on paired donors, with incorporation or reduction of molecular oxygen"/>
    <property type="evidence" value="ECO:0007669"/>
    <property type="project" value="InterPro"/>
</dbReference>
<evidence type="ECO:0000256" key="3">
    <source>
        <dbReference type="ARBA" id="ARBA00022617"/>
    </source>
</evidence>
<keyword evidence="5 9" id="KW-0560">Oxidoreductase</keyword>
<protein>
    <submittedName>
        <fullName evidence="9">Fatty-acid peroxygenase</fullName>
        <ecNumber evidence="9">1.11.2.4</ecNumber>
    </submittedName>
</protein>
<dbReference type="InterPro" id="IPR001128">
    <property type="entry name" value="Cyt_P450"/>
</dbReference>
<dbReference type="InterPro" id="IPR036396">
    <property type="entry name" value="Cyt_P450_sf"/>
</dbReference>
<dbReference type="InterPro" id="IPR002401">
    <property type="entry name" value="Cyt_P450_E_grp-I"/>
</dbReference>
<dbReference type="AlphaFoldDB" id="A0A7W7U9M1"/>
<evidence type="ECO:0000256" key="7">
    <source>
        <dbReference type="ARBA" id="ARBA00023033"/>
    </source>
</evidence>
<keyword evidence="9" id="KW-0575">Peroxidase</keyword>
<dbReference type="Pfam" id="PF00067">
    <property type="entry name" value="p450"/>
    <property type="match status" value="1"/>
</dbReference>
<dbReference type="Gene3D" id="1.10.630.10">
    <property type="entry name" value="Cytochrome P450"/>
    <property type="match status" value="1"/>
</dbReference>
<evidence type="ECO:0000256" key="2">
    <source>
        <dbReference type="ARBA" id="ARBA00010617"/>
    </source>
</evidence>
<comment type="caution">
    <text evidence="9">The sequence shown here is derived from an EMBL/GenBank/DDBJ whole genome shotgun (WGS) entry which is preliminary data.</text>
</comment>
<dbReference type="Proteomes" id="UP000582643">
    <property type="component" value="Unassembled WGS sequence"/>
</dbReference>
<dbReference type="CDD" id="cd11067">
    <property type="entry name" value="CYP152"/>
    <property type="match status" value="1"/>
</dbReference>
<keyword evidence="3 8" id="KW-0349">Heme</keyword>
<evidence type="ECO:0000256" key="5">
    <source>
        <dbReference type="ARBA" id="ARBA00023002"/>
    </source>
</evidence>
<evidence type="ECO:0000313" key="10">
    <source>
        <dbReference type="Proteomes" id="UP000582643"/>
    </source>
</evidence>
<sequence>MIPSKPFAAPLHDSTLGALTRGYAWLPDRMRSADGAVYRTRLLGRPAVAVRGPEAVLFFYDEEHVVRKQALPGPVLDTLFGRGAVHTLDGDAHRARKALFMTLLKDDESVAHLCTLVRRRWRDAMEEASRAGEPVVLFDTAAEVLALAVRDWAGIPPPDAEAAGLAHDCVAMVDGFAAPGLRHLRARRARTRQENAMGGLVGAVRESPTDDDSPTALEAVAQHRNLDGELLDTHTAAVELLNIVRPTIAIAWFVTFAAHALHRWPHHRKLLRADPTGKHALACAHEVRRFYPFAPFVGGLAARDLTWRGERIEKGTMLLLDLYGQNHDPDLWAHPYRFEPHRFSRAPRLPDGLVPQGGGDPARGHRCPGEDITVAVLSTLVTELAELEYSVPPQDLTIPLSRVPTLPRSGFVLSLA</sequence>
<dbReference type="EMBL" id="JACHJY010000014">
    <property type="protein sequence ID" value="MBB4986772.1"/>
    <property type="molecule type" value="Genomic_DNA"/>
</dbReference>
<dbReference type="GO" id="GO:0004497">
    <property type="term" value="F:monooxygenase activity"/>
    <property type="evidence" value="ECO:0007669"/>
    <property type="project" value="UniProtKB-KW"/>
</dbReference>
<evidence type="ECO:0000313" key="9">
    <source>
        <dbReference type="EMBL" id="MBB4986772.1"/>
    </source>
</evidence>
<dbReference type="GO" id="GO:0005506">
    <property type="term" value="F:iron ion binding"/>
    <property type="evidence" value="ECO:0007669"/>
    <property type="project" value="InterPro"/>
</dbReference>
<dbReference type="GO" id="GO:0004601">
    <property type="term" value="F:peroxidase activity"/>
    <property type="evidence" value="ECO:0007669"/>
    <property type="project" value="UniProtKB-KW"/>
</dbReference>
<dbReference type="PANTHER" id="PTHR24286:SF24">
    <property type="entry name" value="LANOSTEROL 14-ALPHA DEMETHYLASE"/>
    <property type="match status" value="1"/>
</dbReference>
<evidence type="ECO:0000256" key="8">
    <source>
        <dbReference type="PIRSR" id="PIRSR602401-1"/>
    </source>
</evidence>
<reference evidence="9 10" key="1">
    <citation type="submission" date="2020-08" db="EMBL/GenBank/DDBJ databases">
        <title>Genomic Encyclopedia of Type Strains, Phase III (KMG-III): the genomes of soil and plant-associated and newly described type strains.</title>
        <authorList>
            <person name="Whitman W."/>
        </authorList>
    </citation>
    <scope>NUCLEOTIDE SEQUENCE [LARGE SCALE GENOMIC DNA]</scope>
    <source>
        <strain evidence="9 10">SFB5A</strain>
    </source>
</reference>
<gene>
    <name evidence="9" type="ORF">GGE06_007743</name>
</gene>
<name>A0A7W7U9M1_9ACTN</name>
<organism evidence="9 10">
    <name type="scientific">Streptomyces nymphaeiformis</name>
    <dbReference type="NCBI Taxonomy" id="2663842"/>
    <lineage>
        <taxon>Bacteria</taxon>
        <taxon>Bacillati</taxon>
        <taxon>Actinomycetota</taxon>
        <taxon>Actinomycetes</taxon>
        <taxon>Kitasatosporales</taxon>
        <taxon>Streptomycetaceae</taxon>
        <taxon>Streptomyces</taxon>
    </lineage>
</organism>
<keyword evidence="4 8" id="KW-0479">Metal-binding</keyword>
<keyword evidence="7" id="KW-0503">Monooxygenase</keyword>
<evidence type="ECO:0000256" key="4">
    <source>
        <dbReference type="ARBA" id="ARBA00022723"/>
    </source>
</evidence>
<keyword evidence="6 8" id="KW-0408">Iron</keyword>
<dbReference type="PANTHER" id="PTHR24286">
    <property type="entry name" value="CYTOCHROME P450 26"/>
    <property type="match status" value="1"/>
</dbReference>
<dbReference type="GO" id="GO:0016125">
    <property type="term" value="P:sterol metabolic process"/>
    <property type="evidence" value="ECO:0007669"/>
    <property type="project" value="TreeGrafter"/>
</dbReference>